<evidence type="ECO:0000256" key="1">
    <source>
        <dbReference type="SAM" id="Phobius"/>
    </source>
</evidence>
<keyword evidence="4" id="KW-1185">Reference proteome</keyword>
<dbReference type="Proteomes" id="UP001500968">
    <property type="component" value="Unassembled WGS sequence"/>
</dbReference>
<dbReference type="EMBL" id="BAABCR010000015">
    <property type="protein sequence ID" value="GAA4032638.1"/>
    <property type="molecule type" value="Genomic_DNA"/>
</dbReference>
<dbReference type="RefSeq" id="WP_324689225.1">
    <property type="nucleotide sequence ID" value="NZ_BAABCR010000015.1"/>
</dbReference>
<gene>
    <name evidence="3" type="ORF">GCM10022386_16100</name>
</gene>
<evidence type="ECO:0000313" key="4">
    <source>
        <dbReference type="Proteomes" id="UP001500968"/>
    </source>
</evidence>
<comment type="caution">
    <text evidence="3">The sequence shown here is derived from an EMBL/GenBank/DDBJ whole genome shotgun (WGS) entry which is preliminary data.</text>
</comment>
<dbReference type="Pfam" id="PF09851">
    <property type="entry name" value="SHOCT"/>
    <property type="match status" value="1"/>
</dbReference>
<feature type="transmembrane region" description="Helical" evidence="1">
    <location>
        <begin position="112"/>
        <end position="132"/>
    </location>
</feature>
<keyword evidence="1" id="KW-0812">Transmembrane</keyword>
<keyword evidence="1" id="KW-1133">Transmembrane helix</keyword>
<name>A0ABP7TXA4_9FLAO</name>
<accession>A0ABP7TXA4</accession>
<feature type="transmembrane region" description="Helical" evidence="1">
    <location>
        <begin position="86"/>
        <end position="106"/>
    </location>
</feature>
<evidence type="ECO:0000259" key="2">
    <source>
        <dbReference type="Pfam" id="PF09851"/>
    </source>
</evidence>
<feature type="transmembrane region" description="Helical" evidence="1">
    <location>
        <begin position="58"/>
        <end position="79"/>
    </location>
</feature>
<feature type="domain" description="SHOCT" evidence="2">
    <location>
        <begin position="179"/>
        <end position="204"/>
    </location>
</feature>
<proteinExistence type="predicted"/>
<sequence>MSNKTINFSSGNLVIDSESVSFQQKRGFVNNVNTISRTNIGNVEIQNMRILNHVDFVYCFRTLLIGIVVAICGFIFLAITKSTIMFYLGLAVTLFSVFLFFGSIFLDGMLGLNLIQSILIYIYGVEAIRVVIQNRHGGNNLMFFIGDDERSKLPKFEDLKIEKREVVEVLSQNNNLDDINKLAELLSKGLITKDEFDKKKNQILGI</sequence>
<keyword evidence="1" id="KW-0472">Membrane</keyword>
<evidence type="ECO:0000313" key="3">
    <source>
        <dbReference type="EMBL" id="GAA4032638.1"/>
    </source>
</evidence>
<protein>
    <recommendedName>
        <fullName evidence="2">SHOCT domain-containing protein</fullName>
    </recommendedName>
</protein>
<reference evidence="4" key="1">
    <citation type="journal article" date="2019" name="Int. J. Syst. Evol. Microbiol.">
        <title>The Global Catalogue of Microorganisms (GCM) 10K type strain sequencing project: providing services to taxonomists for standard genome sequencing and annotation.</title>
        <authorList>
            <consortium name="The Broad Institute Genomics Platform"/>
            <consortium name="The Broad Institute Genome Sequencing Center for Infectious Disease"/>
            <person name="Wu L."/>
            <person name="Ma J."/>
        </authorList>
    </citation>
    <scope>NUCLEOTIDE SEQUENCE [LARGE SCALE GENOMIC DNA]</scope>
    <source>
        <strain evidence="4">JCM 17064</strain>
    </source>
</reference>
<dbReference type="InterPro" id="IPR018649">
    <property type="entry name" value="SHOCT"/>
</dbReference>
<organism evidence="3 4">
    <name type="scientific">Flavobacterium cheonhonense</name>
    <dbReference type="NCBI Taxonomy" id="706185"/>
    <lineage>
        <taxon>Bacteria</taxon>
        <taxon>Pseudomonadati</taxon>
        <taxon>Bacteroidota</taxon>
        <taxon>Flavobacteriia</taxon>
        <taxon>Flavobacteriales</taxon>
        <taxon>Flavobacteriaceae</taxon>
        <taxon>Flavobacterium</taxon>
    </lineage>
</organism>